<dbReference type="NCBIfam" id="NF003322">
    <property type="entry name" value="PRK04334.1-2"/>
    <property type="match status" value="1"/>
</dbReference>
<name>A0A9X1JXV5_9RHOB</name>
<comment type="caution">
    <text evidence="1">The sequence shown here is derived from an EMBL/GenBank/DDBJ whole genome shotgun (WGS) entry which is preliminary data.</text>
</comment>
<gene>
    <name evidence="1" type="ORF">KX928_06960</name>
</gene>
<keyword evidence="2" id="KW-1185">Reference proteome</keyword>
<protein>
    <submittedName>
        <fullName evidence="1">UPF0280 family protein</fullName>
    </submittedName>
</protein>
<organism evidence="1 2">
    <name type="scientific">Roseobacter insulae</name>
    <dbReference type="NCBI Taxonomy" id="2859783"/>
    <lineage>
        <taxon>Bacteria</taxon>
        <taxon>Pseudomonadati</taxon>
        <taxon>Pseudomonadota</taxon>
        <taxon>Alphaproteobacteria</taxon>
        <taxon>Rhodobacterales</taxon>
        <taxon>Roseobacteraceae</taxon>
        <taxon>Roseobacter</taxon>
    </lineage>
</organism>
<evidence type="ECO:0000313" key="1">
    <source>
        <dbReference type="EMBL" id="MBW4707521.1"/>
    </source>
</evidence>
<dbReference type="AlphaFoldDB" id="A0A9X1JXV5"/>
<sequence length="281" mass="29216">MTQAPQIALLPDKKRLHLQHGPIDLIIEVWGPERTACYAAAIERFESILTGLVSELPLLRRPGGANSRFTDPVARRMAAAVAPFGDAFVTPMAAVAGAVADEILGAMLRGRAVSKAYVNNGGDIAFHIAGAQSFTSLSPAGKIIVTDRDPARGVATSGWRGRSHSLGIADAVTVVADCAAQADVAATLIANAVDIPSHRAIERLPASDLAPDSDLGTRPVTVAVPALSESEKRQALDSGLTAAREFHRRGLIADASLLLQGRCVGLQGVPDTTVTKGLADA</sequence>
<dbReference type="RefSeq" id="WP_219500450.1">
    <property type="nucleotide sequence ID" value="NZ_JAHXDN010000002.1"/>
</dbReference>
<dbReference type="InterPro" id="IPR007183">
    <property type="entry name" value="UPF0280"/>
</dbReference>
<dbReference type="Proteomes" id="UP001138661">
    <property type="component" value="Unassembled WGS sequence"/>
</dbReference>
<proteinExistence type="predicted"/>
<dbReference type="EMBL" id="JAHXDN010000002">
    <property type="protein sequence ID" value="MBW4707521.1"/>
    <property type="molecule type" value="Genomic_DNA"/>
</dbReference>
<dbReference type="PIRSF" id="PIRSF006421">
    <property type="entry name" value="UCP006421"/>
    <property type="match status" value="1"/>
</dbReference>
<accession>A0A9X1JXV5</accession>
<reference evidence="1" key="1">
    <citation type="submission" date="2021-07" db="EMBL/GenBank/DDBJ databases">
        <title>Roseobacter insulae sp. nov., isolated from a tidal flat.</title>
        <authorList>
            <person name="Park S."/>
            <person name="Yoon J.-H."/>
        </authorList>
    </citation>
    <scope>NUCLEOTIDE SEQUENCE</scope>
    <source>
        <strain evidence="1">YSTF-M11</strain>
    </source>
</reference>
<evidence type="ECO:0000313" key="2">
    <source>
        <dbReference type="Proteomes" id="UP001138661"/>
    </source>
</evidence>